<dbReference type="PANTHER" id="PTHR47966">
    <property type="entry name" value="BETA-SITE APP-CLEAVING ENZYME, ISOFORM A-RELATED"/>
    <property type="match status" value="1"/>
</dbReference>
<accession>A0AAD9VZV4</accession>
<dbReference type="InterPro" id="IPR033121">
    <property type="entry name" value="PEPTIDASE_A1"/>
</dbReference>
<dbReference type="InterPro" id="IPR034164">
    <property type="entry name" value="Pepsin-like_dom"/>
</dbReference>
<evidence type="ECO:0000256" key="2">
    <source>
        <dbReference type="ARBA" id="ARBA00022750"/>
    </source>
</evidence>
<protein>
    <recommendedName>
        <fullName evidence="6">Peptidase A1 domain-containing protein</fullName>
    </recommendedName>
</protein>
<proteinExistence type="inferred from homology"/>
<dbReference type="PROSITE" id="PS51767">
    <property type="entry name" value="PEPTIDASE_A1"/>
    <property type="match status" value="1"/>
</dbReference>
<feature type="signal peptide" evidence="5">
    <location>
        <begin position="1"/>
        <end position="20"/>
    </location>
</feature>
<dbReference type="PROSITE" id="PS00141">
    <property type="entry name" value="ASP_PROTEASE"/>
    <property type="match status" value="2"/>
</dbReference>
<evidence type="ECO:0000256" key="4">
    <source>
        <dbReference type="RuleBase" id="RU000454"/>
    </source>
</evidence>
<organism evidence="7 8">
    <name type="scientific">Phomopsis amygdali</name>
    <name type="common">Fusicoccum amygdali</name>
    <dbReference type="NCBI Taxonomy" id="1214568"/>
    <lineage>
        <taxon>Eukaryota</taxon>
        <taxon>Fungi</taxon>
        <taxon>Dikarya</taxon>
        <taxon>Ascomycota</taxon>
        <taxon>Pezizomycotina</taxon>
        <taxon>Sordariomycetes</taxon>
        <taxon>Sordariomycetidae</taxon>
        <taxon>Diaporthales</taxon>
        <taxon>Diaporthaceae</taxon>
        <taxon>Diaporthe</taxon>
    </lineage>
</organism>
<evidence type="ECO:0000313" key="7">
    <source>
        <dbReference type="EMBL" id="KAK2601449.1"/>
    </source>
</evidence>
<comment type="similarity">
    <text evidence="1 4">Belongs to the peptidase A1 family.</text>
</comment>
<gene>
    <name evidence="7" type="ORF">N8I77_010898</name>
</gene>
<dbReference type="GO" id="GO:0006508">
    <property type="term" value="P:proteolysis"/>
    <property type="evidence" value="ECO:0007669"/>
    <property type="project" value="UniProtKB-KW"/>
</dbReference>
<reference evidence="7" key="1">
    <citation type="submission" date="2023-06" db="EMBL/GenBank/DDBJ databases">
        <authorList>
            <person name="Noh H."/>
        </authorList>
    </citation>
    <scope>NUCLEOTIDE SEQUENCE</scope>
    <source>
        <strain evidence="7">DUCC20226</strain>
    </source>
</reference>
<evidence type="ECO:0000256" key="5">
    <source>
        <dbReference type="SAM" id="SignalP"/>
    </source>
</evidence>
<name>A0AAD9VZV4_PHOAM</name>
<keyword evidence="5" id="KW-0732">Signal</keyword>
<keyword evidence="8" id="KW-1185">Reference proteome</keyword>
<evidence type="ECO:0000256" key="3">
    <source>
        <dbReference type="PIRSR" id="PIRSR601461-1"/>
    </source>
</evidence>
<comment type="caution">
    <text evidence="7">The sequence shown here is derived from an EMBL/GenBank/DDBJ whole genome shotgun (WGS) entry which is preliminary data.</text>
</comment>
<dbReference type="InterPro" id="IPR001461">
    <property type="entry name" value="Aspartic_peptidase_A1"/>
</dbReference>
<keyword evidence="4" id="KW-0645">Protease</keyword>
<dbReference type="PRINTS" id="PR00792">
    <property type="entry name" value="PEPSIN"/>
</dbReference>
<dbReference type="EMBL" id="JAUJFL010000006">
    <property type="protein sequence ID" value="KAK2601449.1"/>
    <property type="molecule type" value="Genomic_DNA"/>
</dbReference>
<feature type="active site" evidence="3">
    <location>
        <position position="106"/>
    </location>
</feature>
<dbReference type="InterPro" id="IPR021109">
    <property type="entry name" value="Peptidase_aspartic_dom_sf"/>
</dbReference>
<evidence type="ECO:0000256" key="1">
    <source>
        <dbReference type="ARBA" id="ARBA00007447"/>
    </source>
</evidence>
<sequence>MTRLSGTILAVTAMAYPALAARQPSIRAYTPAAQQASSGNSVTSNVLSLKKGKKAAKSAGHLGTLRSNVSSSSKHRYGAEPVDNLGSVEYVAEIEWDGTPVEVIVDTGSSDTWLVQAGFTCVDVDGNVQPEADCYFGPVFNGTFDEGSIKDENFNIEYGDGEFLTGVLGYENVTVAGLTVDHQEVALVNYSYWFGDSVTSGLMGLAYPLLTSAYQGTNTSADSLSTQVEYDPIITTLIKEKIIDPVFSLALDRNSDSGYLALGGLPPVSHTGSFATTPILMLEIYDEPKMATQYSFYTIIADAYIYEGSEKRTQVNTDSWSKLAAPATVNTTQFPVIVDSGTTLLYLPTDLYDDIAALYDPPAVYIEDEGASFAPCNASVPYVGVKIGGKVFNISDADLLMQEVVDPTTGYCLIGPQDGGSGPYILGDTFMNNVISVFDIGASEIRFAAHDY</sequence>
<feature type="chain" id="PRO_5042061510" description="Peptidase A1 domain-containing protein" evidence="5">
    <location>
        <begin position="21"/>
        <end position="452"/>
    </location>
</feature>
<dbReference type="PANTHER" id="PTHR47966:SF47">
    <property type="entry name" value="ENDOPEPTIDASE, PUTATIVE (AFU_ORTHOLOGUE AFUA_3G01220)-RELATED"/>
    <property type="match status" value="1"/>
</dbReference>
<dbReference type="Proteomes" id="UP001265746">
    <property type="component" value="Unassembled WGS sequence"/>
</dbReference>
<feature type="domain" description="Peptidase A1" evidence="6">
    <location>
        <begin position="90"/>
        <end position="448"/>
    </location>
</feature>
<feature type="active site" evidence="3">
    <location>
        <position position="339"/>
    </location>
</feature>
<evidence type="ECO:0000313" key="8">
    <source>
        <dbReference type="Proteomes" id="UP001265746"/>
    </source>
</evidence>
<dbReference type="GO" id="GO:0004190">
    <property type="term" value="F:aspartic-type endopeptidase activity"/>
    <property type="evidence" value="ECO:0007669"/>
    <property type="project" value="UniProtKB-KW"/>
</dbReference>
<dbReference type="InterPro" id="IPR001969">
    <property type="entry name" value="Aspartic_peptidase_AS"/>
</dbReference>
<keyword evidence="2 4" id="KW-0064">Aspartyl protease</keyword>
<dbReference type="AlphaFoldDB" id="A0AAD9VZV4"/>
<dbReference type="GO" id="GO:0000324">
    <property type="term" value="C:fungal-type vacuole"/>
    <property type="evidence" value="ECO:0007669"/>
    <property type="project" value="TreeGrafter"/>
</dbReference>
<dbReference type="CDD" id="cd05471">
    <property type="entry name" value="pepsin_like"/>
    <property type="match status" value="1"/>
</dbReference>
<evidence type="ECO:0000259" key="6">
    <source>
        <dbReference type="PROSITE" id="PS51767"/>
    </source>
</evidence>
<dbReference type="Gene3D" id="2.40.70.10">
    <property type="entry name" value="Acid Proteases"/>
    <property type="match status" value="2"/>
</dbReference>
<dbReference type="SUPFAM" id="SSF50630">
    <property type="entry name" value="Acid proteases"/>
    <property type="match status" value="1"/>
</dbReference>
<dbReference type="Pfam" id="PF00026">
    <property type="entry name" value="Asp"/>
    <property type="match status" value="1"/>
</dbReference>
<keyword evidence="4" id="KW-0378">Hydrolase</keyword>